<dbReference type="PANTHER" id="PTHR22893">
    <property type="entry name" value="NADH OXIDOREDUCTASE-RELATED"/>
    <property type="match status" value="1"/>
</dbReference>
<protein>
    <submittedName>
        <fullName evidence="2">Alkene reductase</fullName>
    </submittedName>
</protein>
<gene>
    <name evidence="2" type="ORF">RND15_41360</name>
</gene>
<evidence type="ECO:0000259" key="1">
    <source>
        <dbReference type="Pfam" id="PF00724"/>
    </source>
</evidence>
<comment type="caution">
    <text evidence="2">The sequence shown here is derived from an EMBL/GenBank/DDBJ whole genome shotgun (WGS) entry which is preliminary data.</text>
</comment>
<dbReference type="SUPFAM" id="SSF51395">
    <property type="entry name" value="FMN-linked oxidoreductases"/>
    <property type="match status" value="1"/>
</dbReference>
<dbReference type="InterPro" id="IPR013785">
    <property type="entry name" value="Aldolase_TIM"/>
</dbReference>
<reference evidence="2" key="1">
    <citation type="submission" date="2024-05" db="EMBL/GenBank/DDBJ databases">
        <title>30 novel species of actinomycetes from the DSMZ collection.</title>
        <authorList>
            <person name="Nouioui I."/>
        </authorList>
    </citation>
    <scope>NUCLEOTIDE SEQUENCE</scope>
    <source>
        <strain evidence="2">DSM 41529</strain>
    </source>
</reference>
<dbReference type="InterPro" id="IPR001155">
    <property type="entry name" value="OxRdtase_FMN_N"/>
</dbReference>
<dbReference type="RefSeq" id="WP_311729648.1">
    <property type="nucleotide sequence ID" value="NZ_JAVRFD010000031.1"/>
</dbReference>
<dbReference type="PANTHER" id="PTHR22893:SF91">
    <property type="entry name" value="NADPH DEHYDROGENASE 2-RELATED"/>
    <property type="match status" value="1"/>
</dbReference>
<dbReference type="CDD" id="cd02933">
    <property type="entry name" value="OYE_like_FMN"/>
    <property type="match status" value="1"/>
</dbReference>
<dbReference type="Pfam" id="PF00724">
    <property type="entry name" value="Oxidored_FMN"/>
    <property type="match status" value="1"/>
</dbReference>
<name>A0ABU2XT30_9ACTN</name>
<evidence type="ECO:0000313" key="3">
    <source>
        <dbReference type="Proteomes" id="UP001180754"/>
    </source>
</evidence>
<proteinExistence type="predicted"/>
<dbReference type="EMBL" id="JAVRFD010000031">
    <property type="protein sequence ID" value="MDT0549079.1"/>
    <property type="molecule type" value="Genomic_DNA"/>
</dbReference>
<feature type="domain" description="NADH:flavin oxidoreductase/NADH oxidase N-terminal" evidence="1">
    <location>
        <begin position="10"/>
        <end position="340"/>
    </location>
</feature>
<sequence>MTDTATTSRLFAPTRLGPLNLPNRLVMAPLTRNRAAADGSPTPLMAEYYAQRASAGLIIAEASTPNAVGQTYPNITAIHTDAHVAGWRRVTEAVAAAGGGPMFLQIQHGGRVGHPDNSGLTPVAPSPIPLPETIHTPTGRQDAVVPREMTPEDIRATVNDFAAAARRALDAGFAGVEVHSANGHLLHQFLAPNTNRRTDAYGGSVDNRVRFVVEVVDAVAAAIGRERVGLRISPGNTVNGIADTDADTLYPALLAQVATRNLAYLHIVSADPEQPLFQRIRADWPGTLIGNPVLPREQIPADGGRQAAERLLAAGADIVALGRPFLANPDLVERLRTGAPVNPVRDRYMMYVGGPTGYTDYPTLGAVR</sequence>
<evidence type="ECO:0000313" key="2">
    <source>
        <dbReference type="EMBL" id="MDT0549079.1"/>
    </source>
</evidence>
<accession>A0ABU2XT30</accession>
<dbReference type="InterPro" id="IPR045247">
    <property type="entry name" value="Oye-like"/>
</dbReference>
<dbReference type="Gene3D" id="3.20.20.70">
    <property type="entry name" value="Aldolase class I"/>
    <property type="match status" value="1"/>
</dbReference>
<dbReference type="Proteomes" id="UP001180754">
    <property type="component" value="Unassembled WGS sequence"/>
</dbReference>
<organism evidence="2 3">
    <name type="scientific">Streptomyces lonegramiae</name>
    <dbReference type="NCBI Taxonomy" id="3075524"/>
    <lineage>
        <taxon>Bacteria</taxon>
        <taxon>Bacillati</taxon>
        <taxon>Actinomycetota</taxon>
        <taxon>Actinomycetes</taxon>
        <taxon>Kitasatosporales</taxon>
        <taxon>Streptomycetaceae</taxon>
        <taxon>Streptomyces</taxon>
    </lineage>
</organism>
<keyword evidence="3" id="KW-1185">Reference proteome</keyword>